<accession>A0A336NEX2</accession>
<reference evidence="1 2" key="1">
    <citation type="submission" date="2018-06" db="EMBL/GenBank/DDBJ databases">
        <authorList>
            <consortium name="Pathogen Informatics"/>
            <person name="Doyle S."/>
        </authorList>
    </citation>
    <scope>NUCLEOTIDE SEQUENCE [LARGE SCALE GENOMIC DNA]</scope>
    <source>
        <strain evidence="1 2">NCTC5908</strain>
    </source>
</reference>
<name>A0A336NEX2_AGGAP</name>
<evidence type="ECO:0000313" key="1">
    <source>
        <dbReference type="EMBL" id="SSZ29483.1"/>
    </source>
</evidence>
<dbReference type="Proteomes" id="UP000253728">
    <property type="component" value="Unassembled WGS sequence"/>
</dbReference>
<protein>
    <submittedName>
        <fullName evidence="1">Uncharacterized protein</fullName>
    </submittedName>
</protein>
<organism evidence="1 2">
    <name type="scientific">Aggregatibacter aphrophilus</name>
    <name type="common">Haemophilus aphrophilus</name>
    <dbReference type="NCBI Taxonomy" id="732"/>
    <lineage>
        <taxon>Bacteria</taxon>
        <taxon>Pseudomonadati</taxon>
        <taxon>Pseudomonadota</taxon>
        <taxon>Gammaproteobacteria</taxon>
        <taxon>Pasteurellales</taxon>
        <taxon>Pasteurellaceae</taxon>
        <taxon>Aggregatibacter</taxon>
    </lineage>
</organism>
<dbReference type="EMBL" id="UFSP01000002">
    <property type="protein sequence ID" value="SSZ29483.1"/>
    <property type="molecule type" value="Genomic_DNA"/>
</dbReference>
<sequence>MFLLIGEKSENIARNHSNNQSEVQNKSAVIF</sequence>
<dbReference type="AlphaFoldDB" id="A0A336NEX2"/>
<evidence type="ECO:0000313" key="2">
    <source>
        <dbReference type="Proteomes" id="UP000253728"/>
    </source>
</evidence>
<gene>
    <name evidence="1" type="ORF">NCTC5908_01284</name>
</gene>
<proteinExistence type="predicted"/>